<name>A0A9D2PV92_9FIRM</name>
<accession>A0A9D2PV92</accession>
<evidence type="ECO:0000313" key="2">
    <source>
        <dbReference type="Proteomes" id="UP000823863"/>
    </source>
</evidence>
<protein>
    <submittedName>
        <fullName evidence="1">Nucleotidyl transferase AbiEii/AbiGii toxin family protein</fullName>
    </submittedName>
</protein>
<organism evidence="1 2">
    <name type="scientific">Candidatus Enterocloster excrementigallinarum</name>
    <dbReference type="NCBI Taxonomy" id="2838558"/>
    <lineage>
        <taxon>Bacteria</taxon>
        <taxon>Bacillati</taxon>
        <taxon>Bacillota</taxon>
        <taxon>Clostridia</taxon>
        <taxon>Lachnospirales</taxon>
        <taxon>Lachnospiraceae</taxon>
        <taxon>Enterocloster</taxon>
    </lineage>
</organism>
<dbReference type="AlphaFoldDB" id="A0A9D2PV92"/>
<gene>
    <name evidence="1" type="ORF">H9931_06535</name>
</gene>
<proteinExistence type="predicted"/>
<reference evidence="1" key="1">
    <citation type="journal article" date="2021" name="PeerJ">
        <title>Extensive microbial diversity within the chicken gut microbiome revealed by metagenomics and culture.</title>
        <authorList>
            <person name="Gilroy R."/>
            <person name="Ravi A."/>
            <person name="Getino M."/>
            <person name="Pursley I."/>
            <person name="Horton D.L."/>
            <person name="Alikhan N.F."/>
            <person name="Baker D."/>
            <person name="Gharbi K."/>
            <person name="Hall N."/>
            <person name="Watson M."/>
            <person name="Adriaenssens E.M."/>
            <person name="Foster-Nyarko E."/>
            <person name="Jarju S."/>
            <person name="Secka A."/>
            <person name="Antonio M."/>
            <person name="Oren A."/>
            <person name="Chaudhuri R.R."/>
            <person name="La Ragione R."/>
            <person name="Hildebrand F."/>
            <person name="Pallen M.J."/>
        </authorList>
    </citation>
    <scope>NUCLEOTIDE SEQUENCE</scope>
    <source>
        <strain evidence="1">CHK198-12963</strain>
    </source>
</reference>
<comment type="caution">
    <text evidence="1">The sequence shown here is derived from an EMBL/GenBank/DDBJ whole genome shotgun (WGS) entry which is preliminary data.</text>
</comment>
<dbReference type="GO" id="GO:0016740">
    <property type="term" value="F:transferase activity"/>
    <property type="evidence" value="ECO:0007669"/>
    <property type="project" value="UniProtKB-KW"/>
</dbReference>
<reference evidence="1" key="2">
    <citation type="submission" date="2021-04" db="EMBL/GenBank/DDBJ databases">
        <authorList>
            <person name="Gilroy R."/>
        </authorList>
    </citation>
    <scope>NUCLEOTIDE SEQUENCE</scope>
    <source>
        <strain evidence="1">CHK198-12963</strain>
    </source>
</reference>
<dbReference type="EMBL" id="DWWB01000031">
    <property type="protein sequence ID" value="HJC66366.1"/>
    <property type="molecule type" value="Genomic_DNA"/>
</dbReference>
<keyword evidence="1" id="KW-0808">Transferase</keyword>
<sequence length="235" mass="27267">MRAIRKFSRNVTIKGGVVMRSLTGNVRRATQDMDLDFIRYSLSESSIREFIEKLNCLDGITITIAGDIEELSQQEYRGKRVYVTLADDTGHSFFSKIDLGVHKQIQIEQDEYCFDVCLDDVGASLLINSKEQIFTEKLKSLLRFGPLSTRYKDIFDLCYLADYVEQTRLYQCMDTYIFRDPGMREIDMSDVINRVNRTFSNRLYRRNIERAGSANWIGIEIPAVFEKIKAFLNSL</sequence>
<dbReference type="Proteomes" id="UP000823863">
    <property type="component" value="Unassembled WGS sequence"/>
</dbReference>
<dbReference type="InterPro" id="IPR014942">
    <property type="entry name" value="AbiEii"/>
</dbReference>
<dbReference type="Pfam" id="PF08843">
    <property type="entry name" value="AbiEii"/>
    <property type="match status" value="1"/>
</dbReference>
<evidence type="ECO:0000313" key="1">
    <source>
        <dbReference type="EMBL" id="HJC66366.1"/>
    </source>
</evidence>